<dbReference type="GO" id="GO:0016706">
    <property type="term" value="F:2-oxoglutarate-dependent dioxygenase activity"/>
    <property type="evidence" value="ECO:0007669"/>
    <property type="project" value="UniProtKB-ARBA"/>
</dbReference>
<dbReference type="Gene3D" id="2.60.120.620">
    <property type="entry name" value="q2cbj1_9rhob like domain"/>
    <property type="match status" value="1"/>
</dbReference>
<evidence type="ECO:0000313" key="3">
    <source>
        <dbReference type="Proteomes" id="UP000430021"/>
    </source>
</evidence>
<proteinExistence type="predicted"/>
<reference evidence="2 3" key="1">
    <citation type="submission" date="2019-12" db="EMBL/GenBank/DDBJ databases">
        <title>Genomic-based taxomic classification of the family Erythrobacteraceae.</title>
        <authorList>
            <person name="Xu L."/>
        </authorList>
    </citation>
    <scope>NUCLEOTIDE SEQUENCE [LARGE SCALE GENOMIC DNA]</scope>
    <source>
        <strain evidence="2 3">JCM 10282</strain>
    </source>
</reference>
<dbReference type="OrthoDB" id="9791262at2"/>
<dbReference type="InterPro" id="IPR008775">
    <property type="entry name" value="Phytyl_CoA_dOase-like"/>
</dbReference>
<evidence type="ECO:0000313" key="2">
    <source>
        <dbReference type="EMBL" id="MXP38468.1"/>
    </source>
</evidence>
<protein>
    <submittedName>
        <fullName evidence="2">Phytanoyl-CoA dioxygenase</fullName>
    </submittedName>
</protein>
<dbReference type="Pfam" id="PF05721">
    <property type="entry name" value="PhyH"/>
    <property type="match status" value="1"/>
</dbReference>
<dbReference type="EMBL" id="JACICE010000002">
    <property type="protein sequence ID" value="MBB3776453.1"/>
    <property type="molecule type" value="Genomic_DNA"/>
</dbReference>
<dbReference type="SUPFAM" id="SSF51197">
    <property type="entry name" value="Clavaminate synthase-like"/>
    <property type="match status" value="1"/>
</dbReference>
<evidence type="ECO:0000313" key="4">
    <source>
        <dbReference type="Proteomes" id="UP000548685"/>
    </source>
</evidence>
<gene>
    <name evidence="1" type="ORF">FHS52_002422</name>
    <name evidence="2" type="ORF">GRI59_07560</name>
</gene>
<organism evidence="2 3">
    <name type="scientific">Erythrobacter ramosus</name>
    <dbReference type="NCBI Taxonomy" id="35811"/>
    <lineage>
        <taxon>Bacteria</taxon>
        <taxon>Pseudomonadati</taxon>
        <taxon>Pseudomonadota</taxon>
        <taxon>Alphaproteobacteria</taxon>
        <taxon>Sphingomonadales</taxon>
        <taxon>Erythrobacteraceae</taxon>
        <taxon>Erythrobacter/Porphyrobacter group</taxon>
        <taxon>Erythrobacter</taxon>
    </lineage>
</organism>
<keyword evidence="4" id="KW-1185">Reference proteome</keyword>
<reference evidence="1 4" key="2">
    <citation type="submission" date="2020-08" db="EMBL/GenBank/DDBJ databases">
        <title>Genomic Encyclopedia of Type Strains, Phase IV (KMG-IV): sequencing the most valuable type-strain genomes for metagenomic binning, comparative biology and taxonomic classification.</title>
        <authorList>
            <person name="Goeker M."/>
        </authorList>
    </citation>
    <scope>NUCLEOTIDE SEQUENCE [LARGE SCALE GENOMIC DNA]</scope>
    <source>
        <strain evidence="1 4">DSM 8510</strain>
    </source>
</reference>
<sequence>MLPALADWYANAPTAPGTRLHRLGAFASYLVSPGPIAALASQLLGRPARPVRAIAFDKSPATNWALGWHQDRTINVAARAEVEGYGPWTVKQGSPHVEPPFALIGAMITLRIHLDPVTPDNAPLEIALGSHRKGYIPEARITAVVATSEVAACLAQHGDVWAYATPILHASRRSTVTGSRRVLQVDYSGDTLPAPLEWALRS</sequence>
<keyword evidence="2" id="KW-0560">Oxidoreductase</keyword>
<dbReference type="AlphaFoldDB" id="A0A6I4UIX4"/>
<keyword evidence="2" id="KW-0223">Dioxygenase</keyword>
<dbReference type="EMBL" id="WTYB01000002">
    <property type="protein sequence ID" value="MXP38468.1"/>
    <property type="molecule type" value="Genomic_DNA"/>
</dbReference>
<comment type="caution">
    <text evidence="2">The sequence shown here is derived from an EMBL/GenBank/DDBJ whole genome shotgun (WGS) entry which is preliminary data.</text>
</comment>
<dbReference type="Proteomes" id="UP000430021">
    <property type="component" value="Unassembled WGS sequence"/>
</dbReference>
<dbReference type="RefSeq" id="WP_160760620.1">
    <property type="nucleotide sequence ID" value="NZ_BAAADZ010000010.1"/>
</dbReference>
<evidence type="ECO:0000313" key="1">
    <source>
        <dbReference type="EMBL" id="MBB3776453.1"/>
    </source>
</evidence>
<name>A0A6I4UIX4_9SPHN</name>
<accession>A0A6I4UIX4</accession>
<dbReference type="Proteomes" id="UP000548685">
    <property type="component" value="Unassembled WGS sequence"/>
</dbReference>